<evidence type="ECO:0000313" key="1">
    <source>
        <dbReference type="EMBL" id="CAH1107704.1"/>
    </source>
</evidence>
<gene>
    <name evidence="1" type="ORF">PSYICH_LOCUS8401</name>
</gene>
<evidence type="ECO:0000313" key="2">
    <source>
        <dbReference type="Proteomes" id="UP001153636"/>
    </source>
</evidence>
<dbReference type="Proteomes" id="UP001153636">
    <property type="component" value="Chromosome 3"/>
</dbReference>
<organism evidence="1 2">
    <name type="scientific">Psylliodes chrysocephalus</name>
    <dbReference type="NCBI Taxonomy" id="3402493"/>
    <lineage>
        <taxon>Eukaryota</taxon>
        <taxon>Metazoa</taxon>
        <taxon>Ecdysozoa</taxon>
        <taxon>Arthropoda</taxon>
        <taxon>Hexapoda</taxon>
        <taxon>Insecta</taxon>
        <taxon>Pterygota</taxon>
        <taxon>Neoptera</taxon>
        <taxon>Endopterygota</taxon>
        <taxon>Coleoptera</taxon>
        <taxon>Polyphaga</taxon>
        <taxon>Cucujiformia</taxon>
        <taxon>Chrysomeloidea</taxon>
        <taxon>Chrysomelidae</taxon>
        <taxon>Galerucinae</taxon>
        <taxon>Alticini</taxon>
        <taxon>Psylliodes</taxon>
    </lineage>
</organism>
<sequence>MCRVSLFYQLSFSPSTSGPISLFSGANSNCVFSIHVTILSSALFACLLDPWRLQMLQTRLGHLQSRLSHKPIISHPSDSSTFKNPSLVMFLGVGPSTDPCGTPVEMSSFSSHMASILSLR</sequence>
<accession>A0A9P0G9X7</accession>
<protein>
    <submittedName>
        <fullName evidence="1">Uncharacterized protein</fullName>
    </submittedName>
</protein>
<proteinExistence type="predicted"/>
<dbReference type="EMBL" id="OV651815">
    <property type="protein sequence ID" value="CAH1107704.1"/>
    <property type="molecule type" value="Genomic_DNA"/>
</dbReference>
<keyword evidence="2" id="KW-1185">Reference proteome</keyword>
<reference evidence="1" key="1">
    <citation type="submission" date="2022-01" db="EMBL/GenBank/DDBJ databases">
        <authorList>
            <person name="King R."/>
        </authorList>
    </citation>
    <scope>NUCLEOTIDE SEQUENCE</scope>
</reference>
<name>A0A9P0G9X7_9CUCU</name>
<dbReference type="AlphaFoldDB" id="A0A9P0G9X7"/>